<keyword evidence="2" id="KW-1185">Reference proteome</keyword>
<protein>
    <submittedName>
        <fullName evidence="1">Uncharacterized protein</fullName>
    </submittedName>
</protein>
<proteinExistence type="predicted"/>
<accession>U7QFR2</accession>
<gene>
    <name evidence="1" type="ORF">M595_3216</name>
</gene>
<evidence type="ECO:0000313" key="2">
    <source>
        <dbReference type="Proteomes" id="UP000017127"/>
    </source>
</evidence>
<dbReference type="Proteomes" id="UP000017127">
    <property type="component" value="Unassembled WGS sequence"/>
</dbReference>
<reference evidence="1 2" key="1">
    <citation type="journal article" date="2013" name="Front. Microbiol.">
        <title>Comparative genomic analyses of the cyanobacterium, Lyngbya aestuarii BL J, a powerful hydrogen producer.</title>
        <authorList>
            <person name="Kothari A."/>
            <person name="Vaughn M."/>
            <person name="Garcia-Pichel F."/>
        </authorList>
    </citation>
    <scope>NUCLEOTIDE SEQUENCE [LARGE SCALE GENOMIC DNA]</scope>
    <source>
        <strain evidence="1 2">BL J</strain>
    </source>
</reference>
<sequence>MNAQTYNKESQRSQLLRTGISNWGEDYQDIFPNSLRHIGLTSLGLKK</sequence>
<dbReference type="AlphaFoldDB" id="U7QFR2"/>
<evidence type="ECO:0000313" key="1">
    <source>
        <dbReference type="EMBL" id="ERT06794.1"/>
    </source>
</evidence>
<organism evidence="1 2">
    <name type="scientific">Lyngbya aestuarii BL J</name>
    <dbReference type="NCBI Taxonomy" id="1348334"/>
    <lineage>
        <taxon>Bacteria</taxon>
        <taxon>Bacillati</taxon>
        <taxon>Cyanobacteriota</taxon>
        <taxon>Cyanophyceae</taxon>
        <taxon>Oscillatoriophycideae</taxon>
        <taxon>Oscillatoriales</taxon>
        <taxon>Microcoleaceae</taxon>
        <taxon>Lyngbya</taxon>
    </lineage>
</organism>
<comment type="caution">
    <text evidence="1">The sequence shown here is derived from an EMBL/GenBank/DDBJ whole genome shotgun (WGS) entry which is preliminary data.</text>
</comment>
<dbReference type="EMBL" id="AUZM01000030">
    <property type="protein sequence ID" value="ERT06794.1"/>
    <property type="molecule type" value="Genomic_DNA"/>
</dbReference>
<name>U7QFR2_9CYAN</name>